<feature type="region of interest" description="Disordered" evidence="3">
    <location>
        <begin position="109"/>
        <end position="197"/>
    </location>
</feature>
<sequence length="270" mass="30272">NDDFMNTIVGTYLLQGSYSNEGPLFTAACRVLLDLLPGLETSVPFRETEGVVERLCYWAEFASEPLRCYATGLLSGAMELSDVAIKFREESLRLVPIMLRRLHELISQEKSEKEENEKGDMKVKENGRIGEEIKHESGKSPRHFAVVSNESSRSSGPLSKGSSTETLSEQRDYKASLKRTLSPSHSSQRMESNPLKRTRTISEATGLFDGDHSNSSWAELRPLVIGSYSLSPMTSSMKQRLILQYLTPLGDYHELLSPILEHSAMNLIFH</sequence>
<protein>
    <submittedName>
        <fullName evidence="4">Uncharacterized protein</fullName>
    </submittedName>
</protein>
<dbReference type="GO" id="GO:0005634">
    <property type="term" value="C:nucleus"/>
    <property type="evidence" value="ECO:0007669"/>
    <property type="project" value="UniProtKB-SubCell"/>
</dbReference>
<evidence type="ECO:0000256" key="2">
    <source>
        <dbReference type="ARBA" id="ARBA00023242"/>
    </source>
</evidence>
<reference evidence="4" key="1">
    <citation type="submission" date="2014-12" db="EMBL/GenBank/DDBJ databases">
        <title>Insight into the proteome of Arion vulgaris.</title>
        <authorList>
            <person name="Aradska J."/>
            <person name="Bulat T."/>
            <person name="Smidak R."/>
            <person name="Sarate P."/>
            <person name="Gangsoo J."/>
            <person name="Sialana F."/>
            <person name="Bilban M."/>
            <person name="Lubec G."/>
        </authorList>
    </citation>
    <scope>NUCLEOTIDE SEQUENCE</scope>
    <source>
        <tissue evidence="4">Skin</tissue>
    </source>
</reference>
<accession>A0A0B6ZAK8</accession>
<evidence type="ECO:0000256" key="1">
    <source>
        <dbReference type="ARBA" id="ARBA00004123"/>
    </source>
</evidence>
<feature type="compositionally biased region" description="Low complexity" evidence="3">
    <location>
        <begin position="151"/>
        <end position="163"/>
    </location>
</feature>
<comment type="subcellular location">
    <subcellularLocation>
        <location evidence="1">Nucleus</location>
    </subcellularLocation>
</comment>
<feature type="non-terminal residue" evidence="4">
    <location>
        <position position="270"/>
    </location>
</feature>
<dbReference type="PANTHER" id="PTHR13129:SF4">
    <property type="entry name" value="DDB1- AND CUL4-ASSOCIATED FACTOR 1"/>
    <property type="match status" value="1"/>
</dbReference>
<dbReference type="GO" id="GO:0016567">
    <property type="term" value="P:protein ubiquitination"/>
    <property type="evidence" value="ECO:0007669"/>
    <property type="project" value="InterPro"/>
</dbReference>
<keyword evidence="2" id="KW-0539">Nucleus</keyword>
<organism evidence="4">
    <name type="scientific">Arion vulgaris</name>
    <dbReference type="NCBI Taxonomy" id="1028688"/>
    <lineage>
        <taxon>Eukaryota</taxon>
        <taxon>Metazoa</taxon>
        <taxon>Spiralia</taxon>
        <taxon>Lophotrochozoa</taxon>
        <taxon>Mollusca</taxon>
        <taxon>Gastropoda</taxon>
        <taxon>Heterobranchia</taxon>
        <taxon>Euthyneura</taxon>
        <taxon>Panpulmonata</taxon>
        <taxon>Eupulmonata</taxon>
        <taxon>Stylommatophora</taxon>
        <taxon>Helicina</taxon>
        <taxon>Arionoidea</taxon>
        <taxon>Arionidae</taxon>
        <taxon>Arion</taxon>
    </lineage>
</organism>
<dbReference type="InterPro" id="IPR033270">
    <property type="entry name" value="VPRBP/DCAF1"/>
</dbReference>
<feature type="non-terminal residue" evidence="4">
    <location>
        <position position="1"/>
    </location>
</feature>
<feature type="compositionally biased region" description="Polar residues" evidence="3">
    <location>
        <begin position="179"/>
        <end position="191"/>
    </location>
</feature>
<evidence type="ECO:0000256" key="3">
    <source>
        <dbReference type="SAM" id="MobiDB-lite"/>
    </source>
</evidence>
<proteinExistence type="predicted"/>
<dbReference type="PANTHER" id="PTHR13129">
    <property type="entry name" value="VPRBP PROTEIN-RELATED"/>
    <property type="match status" value="1"/>
</dbReference>
<gene>
    <name evidence="4" type="primary">ORF55712</name>
</gene>
<feature type="compositionally biased region" description="Basic and acidic residues" evidence="3">
    <location>
        <begin position="109"/>
        <end position="139"/>
    </location>
</feature>
<dbReference type="AlphaFoldDB" id="A0A0B6ZAK8"/>
<dbReference type="GO" id="GO:0080008">
    <property type="term" value="C:Cul4-RING E3 ubiquitin ligase complex"/>
    <property type="evidence" value="ECO:0007669"/>
    <property type="project" value="TreeGrafter"/>
</dbReference>
<name>A0A0B6ZAK8_9EUPU</name>
<evidence type="ECO:0000313" key="4">
    <source>
        <dbReference type="EMBL" id="CEK65639.1"/>
    </source>
</evidence>
<dbReference type="EMBL" id="HACG01018774">
    <property type="protein sequence ID" value="CEK65639.1"/>
    <property type="molecule type" value="Transcribed_RNA"/>
</dbReference>